<feature type="domain" description="CCA-adding enzyme C-terminal" evidence="12">
    <location>
        <begin position="246"/>
        <end position="419"/>
    </location>
</feature>
<evidence type="ECO:0000256" key="7">
    <source>
        <dbReference type="ARBA" id="ARBA00022842"/>
    </source>
</evidence>
<gene>
    <name evidence="13" type="ORF">ET33_36365</name>
</gene>
<keyword evidence="4" id="KW-0548">Nucleotidyltransferase</keyword>
<evidence type="ECO:0000313" key="14">
    <source>
        <dbReference type="Proteomes" id="UP000028123"/>
    </source>
</evidence>
<dbReference type="SUPFAM" id="SSF81301">
    <property type="entry name" value="Nucleotidyltransferase"/>
    <property type="match status" value="1"/>
</dbReference>
<dbReference type="EMBL" id="JNVM01000008">
    <property type="protein sequence ID" value="KEQ26059.1"/>
    <property type="molecule type" value="Genomic_DNA"/>
</dbReference>
<dbReference type="GO" id="GO:0008033">
    <property type="term" value="P:tRNA processing"/>
    <property type="evidence" value="ECO:0007669"/>
    <property type="project" value="UniProtKB-KW"/>
</dbReference>
<evidence type="ECO:0000256" key="5">
    <source>
        <dbReference type="ARBA" id="ARBA00022723"/>
    </source>
</evidence>
<evidence type="ECO:0000256" key="9">
    <source>
        <dbReference type="RuleBase" id="RU003953"/>
    </source>
</evidence>
<dbReference type="InterPro" id="IPR043519">
    <property type="entry name" value="NT_sf"/>
</dbReference>
<keyword evidence="6" id="KW-0547">Nucleotide-binding</keyword>
<dbReference type="PANTHER" id="PTHR46173">
    <property type="entry name" value="CCA TRNA NUCLEOTIDYLTRANSFERASE 1, MITOCHONDRIAL"/>
    <property type="match status" value="1"/>
</dbReference>
<evidence type="ECO:0000259" key="12">
    <source>
        <dbReference type="Pfam" id="PF13735"/>
    </source>
</evidence>
<accession>A0A081P5T6</accession>
<dbReference type="GO" id="GO:0000166">
    <property type="term" value="F:nucleotide binding"/>
    <property type="evidence" value="ECO:0007669"/>
    <property type="project" value="UniProtKB-KW"/>
</dbReference>
<dbReference type="GO" id="GO:0016779">
    <property type="term" value="F:nucleotidyltransferase activity"/>
    <property type="evidence" value="ECO:0007669"/>
    <property type="project" value="UniProtKB-KW"/>
</dbReference>
<dbReference type="Pfam" id="PF13735">
    <property type="entry name" value="tRNA_NucTran2_2"/>
    <property type="match status" value="1"/>
</dbReference>
<dbReference type="GO" id="GO:0046872">
    <property type="term" value="F:metal ion binding"/>
    <property type="evidence" value="ECO:0007669"/>
    <property type="project" value="UniProtKB-KW"/>
</dbReference>
<dbReference type="Pfam" id="PF12627">
    <property type="entry name" value="PolyA_pol_RNAbd"/>
    <property type="match status" value="1"/>
</dbReference>
<keyword evidence="7" id="KW-0460">Magnesium</keyword>
<name>A0A081P5T6_9BACL</name>
<dbReference type="GO" id="GO:0000049">
    <property type="term" value="F:tRNA binding"/>
    <property type="evidence" value="ECO:0007669"/>
    <property type="project" value="TreeGrafter"/>
</dbReference>
<dbReference type="eggNOG" id="COG0617">
    <property type="taxonomic scope" value="Bacteria"/>
</dbReference>
<evidence type="ECO:0000256" key="1">
    <source>
        <dbReference type="ARBA" id="ARBA00001946"/>
    </source>
</evidence>
<feature type="domain" description="tRNA nucleotidyltransferase/poly(A) polymerase RNA and SrmB- binding" evidence="11">
    <location>
        <begin position="172"/>
        <end position="225"/>
    </location>
</feature>
<dbReference type="InterPro" id="IPR032810">
    <property type="entry name" value="CCA-adding_enz_C"/>
</dbReference>
<reference evidence="13 14" key="1">
    <citation type="submission" date="2014-06" db="EMBL/GenBank/DDBJ databases">
        <title>Draft genome sequence of Paenibacillus sp. MSt1.</title>
        <authorList>
            <person name="Aw Y.K."/>
            <person name="Ong K.S."/>
            <person name="Gan H.M."/>
            <person name="Lee S.M."/>
        </authorList>
    </citation>
    <scope>NUCLEOTIDE SEQUENCE [LARGE SCALE GENOMIC DNA]</scope>
    <source>
        <strain evidence="13 14">MSt1</strain>
    </source>
</reference>
<keyword evidence="8 9" id="KW-0694">RNA-binding</keyword>
<feature type="domain" description="Poly A polymerase head" evidence="10">
    <location>
        <begin position="23"/>
        <end position="143"/>
    </location>
</feature>
<dbReference type="Gene3D" id="1.10.246.80">
    <property type="match status" value="1"/>
</dbReference>
<dbReference type="OrthoDB" id="9805698at2"/>
<keyword evidence="2 9" id="KW-0808">Transferase</keyword>
<comment type="similarity">
    <text evidence="9">Belongs to the tRNA nucleotidyltransferase/poly(A) polymerase family.</text>
</comment>
<dbReference type="SUPFAM" id="SSF81891">
    <property type="entry name" value="Poly A polymerase C-terminal region-like"/>
    <property type="match status" value="1"/>
</dbReference>
<dbReference type="CDD" id="cd05398">
    <property type="entry name" value="NT_ClassII-CCAase"/>
    <property type="match status" value="1"/>
</dbReference>
<keyword evidence="5" id="KW-0479">Metal-binding</keyword>
<evidence type="ECO:0000259" key="10">
    <source>
        <dbReference type="Pfam" id="PF01743"/>
    </source>
</evidence>
<proteinExistence type="inferred from homology"/>
<dbReference type="Proteomes" id="UP000028123">
    <property type="component" value="Unassembled WGS sequence"/>
</dbReference>
<dbReference type="PANTHER" id="PTHR46173:SF1">
    <property type="entry name" value="CCA TRNA NUCLEOTIDYLTRANSFERASE 1, MITOCHONDRIAL"/>
    <property type="match status" value="1"/>
</dbReference>
<evidence type="ECO:0000259" key="11">
    <source>
        <dbReference type="Pfam" id="PF12627"/>
    </source>
</evidence>
<dbReference type="InterPro" id="IPR050264">
    <property type="entry name" value="Bact_CCA-adding_enz_type3_sf"/>
</dbReference>
<evidence type="ECO:0000256" key="6">
    <source>
        <dbReference type="ARBA" id="ARBA00022741"/>
    </source>
</evidence>
<dbReference type="NCBIfam" id="NF009814">
    <property type="entry name" value="PRK13299.1"/>
    <property type="match status" value="1"/>
</dbReference>
<comment type="cofactor">
    <cofactor evidence="1">
        <name>Mg(2+)</name>
        <dbReference type="ChEBI" id="CHEBI:18420"/>
    </cofactor>
</comment>
<evidence type="ECO:0000313" key="13">
    <source>
        <dbReference type="EMBL" id="KEQ26059.1"/>
    </source>
</evidence>
<evidence type="ECO:0000256" key="8">
    <source>
        <dbReference type="ARBA" id="ARBA00022884"/>
    </source>
</evidence>
<organism evidence="13 14">
    <name type="scientific">Paenibacillus tyrfis</name>
    <dbReference type="NCBI Taxonomy" id="1501230"/>
    <lineage>
        <taxon>Bacteria</taxon>
        <taxon>Bacillati</taxon>
        <taxon>Bacillota</taxon>
        <taxon>Bacilli</taxon>
        <taxon>Bacillales</taxon>
        <taxon>Paenibacillaceae</taxon>
        <taxon>Paenibacillus</taxon>
    </lineage>
</organism>
<dbReference type="AlphaFoldDB" id="A0A081P5T6"/>
<keyword evidence="14" id="KW-1185">Reference proteome</keyword>
<dbReference type="Gene3D" id="1.10.3090.10">
    <property type="entry name" value="cca-adding enzyme, domain 2"/>
    <property type="match status" value="1"/>
</dbReference>
<dbReference type="Gene3D" id="3.30.460.10">
    <property type="entry name" value="Beta Polymerase, domain 2"/>
    <property type="match status" value="1"/>
</dbReference>
<dbReference type="Pfam" id="PF01743">
    <property type="entry name" value="PolyA_pol"/>
    <property type="match status" value="1"/>
</dbReference>
<dbReference type="InterPro" id="IPR032828">
    <property type="entry name" value="PolyA_RNA-bd"/>
</dbReference>
<evidence type="ECO:0000256" key="4">
    <source>
        <dbReference type="ARBA" id="ARBA00022695"/>
    </source>
</evidence>
<comment type="caution">
    <text evidence="13">The sequence shown here is derived from an EMBL/GenBank/DDBJ whole genome shotgun (WGS) entry which is preliminary data.</text>
</comment>
<sequence length="431" mass="48524">MSDALKQGAMQIVRRLCEAGFEAYLVGGCVRDEQLGRPVKDYDIATSAHPDQVQRLFERTVPTGLQHGTVTVVADKKPYEVTTFRREGGYEAFRRPTEVEYIDSLTEDLQRRDFTMNAMAIDQNGRLIDPFDGMKDLERGVLRCVGQAEERFGEDALRMMRCLRFASEYGLMVEQATWDALNSGISLLRHIAMERIRAELERMLGGSDPNRAMSLLSGSGALRHAKQELLLSGLGKETEWPPLSRLTEMEHRLAFIYIRLGADPADVEEDMIKLTFSRQQMETVKRIVAAHTVLVSGLDESAEWDEEPYLRRIWIAAALDYGVSALRTLREIYLLEDAPIRTDNVKSGSAVDVWKRLGSVWLEQMPVSALGELAVGGKELMSHLGAKGGPWTGRLLHRLLESAALGELRNDKETLLAAAREHYDKMQENDE</sequence>
<evidence type="ECO:0000256" key="2">
    <source>
        <dbReference type="ARBA" id="ARBA00022679"/>
    </source>
</evidence>
<dbReference type="RefSeq" id="WP_036680590.1">
    <property type="nucleotide sequence ID" value="NZ_JNVM01000008.1"/>
</dbReference>
<keyword evidence="3" id="KW-0819">tRNA processing</keyword>
<evidence type="ECO:0000256" key="3">
    <source>
        <dbReference type="ARBA" id="ARBA00022694"/>
    </source>
</evidence>
<protein>
    <submittedName>
        <fullName evidence="13">tRNA CCA-pyrophosphorylase</fullName>
    </submittedName>
</protein>
<dbReference type="InterPro" id="IPR002646">
    <property type="entry name" value="PolA_pol_head_dom"/>
</dbReference>